<evidence type="ECO:0000313" key="1">
    <source>
        <dbReference type="Proteomes" id="UP000025227"/>
    </source>
</evidence>
<dbReference type="InterPro" id="IPR036691">
    <property type="entry name" value="Endo/exonu/phosph_ase_sf"/>
</dbReference>
<dbReference type="Proteomes" id="UP000025227">
    <property type="component" value="Unplaced"/>
</dbReference>
<dbReference type="OrthoDB" id="5873147at2759"/>
<sequence length="120" mass="13273">MIWTRDGRARMLRLCTASPHLGIRQERNRGHGRIRIHIASHNVRSLSTKSSLDIYLQQLDNIKADIVGVCETRRARAVSAKWSRGEEILVGKGADNVSRTGGVGFVKARMAPYVISCCGS</sequence>
<proteinExistence type="predicted"/>
<name>A0A7I4Z2X5_HAECO</name>
<protein>
    <submittedName>
        <fullName evidence="2">Endo/exonuclease/phosphatase domain-containing protein</fullName>
    </submittedName>
</protein>
<keyword evidence="1" id="KW-1185">Reference proteome</keyword>
<organism evidence="1 2">
    <name type="scientific">Haemonchus contortus</name>
    <name type="common">Barber pole worm</name>
    <dbReference type="NCBI Taxonomy" id="6289"/>
    <lineage>
        <taxon>Eukaryota</taxon>
        <taxon>Metazoa</taxon>
        <taxon>Ecdysozoa</taxon>
        <taxon>Nematoda</taxon>
        <taxon>Chromadorea</taxon>
        <taxon>Rhabditida</taxon>
        <taxon>Rhabditina</taxon>
        <taxon>Rhabditomorpha</taxon>
        <taxon>Strongyloidea</taxon>
        <taxon>Trichostrongylidae</taxon>
        <taxon>Haemonchus</taxon>
    </lineage>
</organism>
<accession>A0A7I4Z2X5</accession>
<dbReference type="WBParaSite" id="HCON_00181930-00001">
    <property type="protein sequence ID" value="HCON_00181930-00001"/>
    <property type="gene ID" value="HCON_00181930"/>
</dbReference>
<dbReference type="SUPFAM" id="SSF56219">
    <property type="entry name" value="DNase I-like"/>
    <property type="match status" value="1"/>
</dbReference>
<dbReference type="AlphaFoldDB" id="A0A7I4Z2X5"/>
<reference evidence="2" key="1">
    <citation type="submission" date="2020-12" db="UniProtKB">
        <authorList>
            <consortium name="WormBaseParasite"/>
        </authorList>
    </citation>
    <scope>IDENTIFICATION</scope>
    <source>
        <strain evidence="2">MHco3</strain>
    </source>
</reference>
<evidence type="ECO:0000313" key="2">
    <source>
        <dbReference type="WBParaSite" id="HCON_00181930-00001"/>
    </source>
</evidence>